<evidence type="ECO:0000256" key="2">
    <source>
        <dbReference type="ARBA" id="ARBA00022837"/>
    </source>
</evidence>
<feature type="chain" id="PRO_5047114383" evidence="4">
    <location>
        <begin position="21"/>
        <end position="495"/>
    </location>
</feature>
<keyword evidence="1 4" id="KW-0732">Signal</keyword>
<name>A0ABY1ZMC0_9GAMM</name>
<organism evidence="5 6">
    <name type="scientific">Marinobacter halodurans</name>
    <dbReference type="NCBI Taxonomy" id="2528979"/>
    <lineage>
        <taxon>Bacteria</taxon>
        <taxon>Pseudomonadati</taxon>
        <taxon>Pseudomonadota</taxon>
        <taxon>Gammaproteobacteria</taxon>
        <taxon>Pseudomonadales</taxon>
        <taxon>Marinobacteraceae</taxon>
        <taxon>Marinobacter</taxon>
    </lineage>
</organism>
<dbReference type="SUPFAM" id="SSF103647">
    <property type="entry name" value="TSP type-3 repeat"/>
    <property type="match status" value="3"/>
</dbReference>
<feature type="compositionally biased region" description="Polar residues" evidence="3">
    <location>
        <begin position="237"/>
        <end position="247"/>
    </location>
</feature>
<feature type="region of interest" description="Disordered" evidence="3">
    <location>
        <begin position="27"/>
        <end position="280"/>
    </location>
</feature>
<dbReference type="PROSITE" id="PS51234">
    <property type="entry name" value="TSP3"/>
    <property type="match status" value="5"/>
</dbReference>
<dbReference type="Gene3D" id="4.10.1080.10">
    <property type="entry name" value="TSP type-3 repeat"/>
    <property type="match status" value="3"/>
</dbReference>
<dbReference type="PROSITE" id="PS51257">
    <property type="entry name" value="PROKAR_LIPOPROTEIN"/>
    <property type="match status" value="1"/>
</dbReference>
<dbReference type="PANTHER" id="PTHR10199:SF100">
    <property type="entry name" value="THROMBOSPONDIN, ISOFORM A"/>
    <property type="match status" value="1"/>
</dbReference>
<dbReference type="Proteomes" id="UP000313645">
    <property type="component" value="Unassembled WGS sequence"/>
</dbReference>
<reference evidence="5 6" key="1">
    <citation type="submission" date="2019-02" db="EMBL/GenBank/DDBJ databases">
        <title>Marinobacter halodurans sp. nov., a marine bacterium isolated from sea tidal flat.</title>
        <authorList>
            <person name="Yoo Y."/>
            <person name="Lee D.W."/>
            <person name="Kim B.S."/>
            <person name="Kim J.-J."/>
        </authorList>
    </citation>
    <scope>NUCLEOTIDE SEQUENCE [LARGE SCALE GENOMIC DNA]</scope>
    <source>
        <strain evidence="5 6">YJ-S3-2</strain>
    </source>
</reference>
<evidence type="ECO:0000256" key="3">
    <source>
        <dbReference type="SAM" id="MobiDB-lite"/>
    </source>
</evidence>
<comment type="caution">
    <text evidence="5">The sequence shown here is derived from an EMBL/GenBank/DDBJ whole genome shotgun (WGS) entry which is preliminary data.</text>
</comment>
<dbReference type="EMBL" id="SJDL01000023">
    <property type="protein sequence ID" value="TBW54308.1"/>
    <property type="molecule type" value="Genomic_DNA"/>
</dbReference>
<accession>A0ABY1ZMC0</accession>
<evidence type="ECO:0000256" key="1">
    <source>
        <dbReference type="ARBA" id="ARBA00022729"/>
    </source>
</evidence>
<evidence type="ECO:0000256" key="4">
    <source>
        <dbReference type="SAM" id="SignalP"/>
    </source>
</evidence>
<evidence type="ECO:0000313" key="5">
    <source>
        <dbReference type="EMBL" id="TBW54308.1"/>
    </source>
</evidence>
<feature type="compositionally biased region" description="Acidic residues" evidence="3">
    <location>
        <begin position="211"/>
        <end position="230"/>
    </location>
</feature>
<sequence length="495" mass="50010">MTYGKLNVLLACVFSVLLLAGCNSDSSSGNSDSAVGGVVEQNPGDGDGIADDDDNCPTIFNPLQSDADGDGIGDACDTDSDNDGLNDAADNCPLVSNPGQADADGDGIGDACDNNRDGDGDGVEDTLDNCPAVSNPDQANADRDSRGDACDEDQDGDGVMNGADNCPLVSNPSQADRDGDDIGNACDADDDGDGVNDEPDNCPLVSNPDQTDTDGDDVGDACENDSDSDGLPDGQDNCPNVANPNQSDLDGDGSGGACDADTDGDGINDENALGQPNDNCPLVANPDQADTDGDGVGDACDLIDNADYACAISGETFSPMLVVNGVTASSDESGCLIGGLLGGSTCGVNNPDYVIDSDLGNAATIYNTNLLGLSEAVLRVSDDSGFVYPGQNVLGVAIAESAQLVQLDLLSNGSLTVRTLLDGQVQESSDGDLGVDLDLLGLSGTLGGNEQGFLVFQTSKPFNEVEVINGGFGLLSALDEFNVFSVCATRTGVTP</sequence>
<protein>
    <submittedName>
        <fullName evidence="5">Thrombospondin</fullName>
    </submittedName>
</protein>
<feature type="compositionally biased region" description="Basic and acidic residues" evidence="3">
    <location>
        <begin position="140"/>
        <end position="149"/>
    </location>
</feature>
<dbReference type="PANTHER" id="PTHR10199">
    <property type="entry name" value="THROMBOSPONDIN"/>
    <property type="match status" value="1"/>
</dbReference>
<feature type="compositionally biased region" description="Acidic residues" evidence="3">
    <location>
        <begin position="187"/>
        <end position="200"/>
    </location>
</feature>
<dbReference type="InterPro" id="IPR003367">
    <property type="entry name" value="Thrombospondin_3-like_rpt"/>
</dbReference>
<dbReference type="InterPro" id="IPR017897">
    <property type="entry name" value="Thrombospondin_3_rpt"/>
</dbReference>
<feature type="signal peptide" evidence="4">
    <location>
        <begin position="1"/>
        <end position="20"/>
    </location>
</feature>
<evidence type="ECO:0000313" key="6">
    <source>
        <dbReference type="Proteomes" id="UP000313645"/>
    </source>
</evidence>
<feature type="compositionally biased region" description="Acidic residues" evidence="3">
    <location>
        <begin position="67"/>
        <end position="84"/>
    </location>
</feature>
<keyword evidence="6" id="KW-1185">Reference proteome</keyword>
<proteinExistence type="predicted"/>
<gene>
    <name evidence="5" type="ORF">EZI54_14435</name>
</gene>
<feature type="compositionally biased region" description="Low complexity" evidence="3">
    <location>
        <begin position="27"/>
        <end position="38"/>
    </location>
</feature>
<keyword evidence="2" id="KW-0106">Calcium</keyword>
<dbReference type="Pfam" id="PF02412">
    <property type="entry name" value="TSP_3"/>
    <property type="match status" value="7"/>
</dbReference>
<dbReference type="RefSeq" id="WP_131482591.1">
    <property type="nucleotide sequence ID" value="NZ_SJDL01000023.1"/>
</dbReference>
<dbReference type="InterPro" id="IPR028974">
    <property type="entry name" value="TSP_type-3_rpt"/>
</dbReference>